<gene>
    <name evidence="2" type="ORF">Cgig2_003697</name>
</gene>
<feature type="region of interest" description="Disordered" evidence="1">
    <location>
        <begin position="64"/>
        <end position="104"/>
    </location>
</feature>
<sequence length="203" mass="22222">MASSKEREEMASSKEKSRATRVRAKLSEGNREGKEAGETSFRVLYYGAHEVTVPFMWESQPGTPKHPIFTQNDSMLPPLTPPPSYTQTFSPSPTLGSATPSRKTRKPRFFSAFFSSISRKINRHIGPMSSSNLHSGPLSWSTVSSSSSPVSSPPRPGRSSTGYSSFGPKSQSPLFDDDDKHELGSSARDIILGSSNERWSASF</sequence>
<evidence type="ECO:0000256" key="1">
    <source>
        <dbReference type="SAM" id="MobiDB-lite"/>
    </source>
</evidence>
<dbReference type="PANTHER" id="PTHR33257">
    <property type="entry name" value="OS05G0165500 PROTEIN"/>
    <property type="match status" value="1"/>
</dbReference>
<protein>
    <submittedName>
        <fullName evidence="2">Uncharacterized protein</fullName>
    </submittedName>
</protein>
<proteinExistence type="predicted"/>
<dbReference type="AlphaFoldDB" id="A0A9Q1KGY2"/>
<dbReference type="OrthoDB" id="691043at2759"/>
<feature type="compositionally biased region" description="Basic and acidic residues" evidence="1">
    <location>
        <begin position="25"/>
        <end position="37"/>
    </location>
</feature>
<feature type="region of interest" description="Disordered" evidence="1">
    <location>
        <begin position="127"/>
        <end position="189"/>
    </location>
</feature>
<evidence type="ECO:0000313" key="3">
    <source>
        <dbReference type="Proteomes" id="UP001153076"/>
    </source>
</evidence>
<feature type="compositionally biased region" description="Low complexity" evidence="1">
    <location>
        <begin position="135"/>
        <end position="150"/>
    </location>
</feature>
<evidence type="ECO:0000313" key="2">
    <source>
        <dbReference type="EMBL" id="KAJ8442653.1"/>
    </source>
</evidence>
<name>A0A9Q1KGY2_9CARY</name>
<feature type="compositionally biased region" description="Polar residues" evidence="1">
    <location>
        <begin position="85"/>
        <end position="101"/>
    </location>
</feature>
<dbReference type="PANTHER" id="PTHR33257:SF4">
    <property type="entry name" value="EXPRESSED PROTEIN"/>
    <property type="match status" value="1"/>
</dbReference>
<feature type="compositionally biased region" description="Basic and acidic residues" evidence="1">
    <location>
        <begin position="1"/>
        <end position="18"/>
    </location>
</feature>
<organism evidence="2 3">
    <name type="scientific">Carnegiea gigantea</name>
    <dbReference type="NCBI Taxonomy" id="171969"/>
    <lineage>
        <taxon>Eukaryota</taxon>
        <taxon>Viridiplantae</taxon>
        <taxon>Streptophyta</taxon>
        <taxon>Embryophyta</taxon>
        <taxon>Tracheophyta</taxon>
        <taxon>Spermatophyta</taxon>
        <taxon>Magnoliopsida</taxon>
        <taxon>eudicotyledons</taxon>
        <taxon>Gunneridae</taxon>
        <taxon>Pentapetalae</taxon>
        <taxon>Caryophyllales</taxon>
        <taxon>Cactineae</taxon>
        <taxon>Cactaceae</taxon>
        <taxon>Cactoideae</taxon>
        <taxon>Echinocereeae</taxon>
        <taxon>Carnegiea</taxon>
    </lineage>
</organism>
<reference evidence="2" key="1">
    <citation type="submission" date="2022-04" db="EMBL/GenBank/DDBJ databases">
        <title>Carnegiea gigantea Genome sequencing and assembly v2.</title>
        <authorList>
            <person name="Copetti D."/>
            <person name="Sanderson M.J."/>
            <person name="Burquez A."/>
            <person name="Wojciechowski M.F."/>
        </authorList>
    </citation>
    <scope>NUCLEOTIDE SEQUENCE</scope>
    <source>
        <strain evidence="2">SGP5-SGP5p</strain>
        <tissue evidence="2">Aerial part</tissue>
    </source>
</reference>
<keyword evidence="3" id="KW-1185">Reference proteome</keyword>
<dbReference type="Proteomes" id="UP001153076">
    <property type="component" value="Unassembled WGS sequence"/>
</dbReference>
<dbReference type="EMBL" id="JAKOGI010000137">
    <property type="protein sequence ID" value="KAJ8442653.1"/>
    <property type="molecule type" value="Genomic_DNA"/>
</dbReference>
<accession>A0A9Q1KGY2</accession>
<feature type="region of interest" description="Disordered" evidence="1">
    <location>
        <begin position="1"/>
        <end position="37"/>
    </location>
</feature>
<comment type="caution">
    <text evidence="2">The sequence shown here is derived from an EMBL/GenBank/DDBJ whole genome shotgun (WGS) entry which is preliminary data.</text>
</comment>